<dbReference type="GO" id="GO:0003689">
    <property type="term" value="F:DNA clamp loader activity"/>
    <property type="evidence" value="ECO:0007669"/>
    <property type="project" value="TreeGrafter"/>
</dbReference>
<evidence type="ECO:0000256" key="5">
    <source>
        <dbReference type="ARBA" id="ARBA00022840"/>
    </source>
</evidence>
<feature type="non-terminal residue" evidence="8">
    <location>
        <position position="1"/>
    </location>
</feature>
<dbReference type="PANTHER" id="PTHR12172">
    <property type="entry name" value="CELL CYCLE CHECKPOINT PROTEIN RAD17"/>
    <property type="match status" value="1"/>
</dbReference>
<dbReference type="GO" id="GO:0006281">
    <property type="term" value="P:DNA repair"/>
    <property type="evidence" value="ECO:0007669"/>
    <property type="project" value="InterPro"/>
</dbReference>
<dbReference type="PANTHER" id="PTHR12172:SF0">
    <property type="entry name" value="CELL CYCLE CHECKPOINT PROTEIN RAD17"/>
    <property type="match status" value="1"/>
</dbReference>
<keyword evidence="6" id="KW-0539">Nucleus</keyword>
<accession>A0A9N9IQW0</accession>
<reference evidence="8" key="1">
    <citation type="submission" date="2021-06" db="EMBL/GenBank/DDBJ databases">
        <authorList>
            <person name="Kallberg Y."/>
            <person name="Tangrot J."/>
            <person name="Rosling A."/>
        </authorList>
    </citation>
    <scope>NUCLEOTIDE SEQUENCE</scope>
    <source>
        <strain evidence="8">FL130A</strain>
    </source>
</reference>
<dbReference type="InterPro" id="IPR027417">
    <property type="entry name" value="P-loop_NTPase"/>
</dbReference>
<gene>
    <name evidence="8" type="ORF">ALEPTO_LOCUS13096</name>
</gene>
<dbReference type="GO" id="GO:0005524">
    <property type="term" value="F:ATP binding"/>
    <property type="evidence" value="ECO:0007669"/>
    <property type="project" value="UniProtKB-KW"/>
</dbReference>
<dbReference type="Pfam" id="PF03215">
    <property type="entry name" value="Rad17"/>
    <property type="match status" value="1"/>
</dbReference>
<proteinExistence type="inferred from homology"/>
<dbReference type="EMBL" id="CAJVPS010037240">
    <property type="protein sequence ID" value="CAG8744913.1"/>
    <property type="molecule type" value="Genomic_DNA"/>
</dbReference>
<sequence length="288" mass="33359">FAVMGNAQEPNEKLGGRILVLSGPTGTGKSAAIQVLAKKDDIFLAKYENPEFENEFRTDEVFELGAHRSDDYTPVLTTFKKFVYKCKQDLSFLAPSDFQILLFEEWPDLQNQTTRKEFHDFLISDYFNDLSAMFDATNLEMGAHEFDFSRNLLLPEQIITNSIKFKEIRFNSLPKSNIERGLTRISELISRVYPQELLGIPYGIFKQMINIVAEENIGDIRRAINEFQYLWITERRRIAQEIRERSTTNNITIMPCDGSEKYMSLRSNLFRILSGEQLTDPGHRKDTK</sequence>
<keyword evidence="3" id="KW-0547">Nucleotide-binding</keyword>
<keyword evidence="4" id="KW-0227">DNA damage</keyword>
<feature type="non-terminal residue" evidence="8">
    <location>
        <position position="288"/>
    </location>
</feature>
<protein>
    <submittedName>
        <fullName evidence="8">1265_t:CDS:1</fullName>
    </submittedName>
</protein>
<dbReference type="GO" id="GO:0003682">
    <property type="term" value="F:chromatin binding"/>
    <property type="evidence" value="ECO:0007669"/>
    <property type="project" value="TreeGrafter"/>
</dbReference>
<comment type="similarity">
    <text evidence="2">Belongs to the rad17/RAD24 family.</text>
</comment>
<organism evidence="8 9">
    <name type="scientific">Ambispora leptoticha</name>
    <dbReference type="NCBI Taxonomy" id="144679"/>
    <lineage>
        <taxon>Eukaryota</taxon>
        <taxon>Fungi</taxon>
        <taxon>Fungi incertae sedis</taxon>
        <taxon>Mucoromycota</taxon>
        <taxon>Glomeromycotina</taxon>
        <taxon>Glomeromycetes</taxon>
        <taxon>Archaeosporales</taxon>
        <taxon>Ambisporaceae</taxon>
        <taxon>Ambispora</taxon>
    </lineage>
</organism>
<dbReference type="Proteomes" id="UP000789508">
    <property type="component" value="Unassembled WGS sequence"/>
</dbReference>
<evidence type="ECO:0000256" key="7">
    <source>
        <dbReference type="ARBA" id="ARBA00023306"/>
    </source>
</evidence>
<keyword evidence="9" id="KW-1185">Reference proteome</keyword>
<dbReference type="GO" id="GO:0000077">
    <property type="term" value="P:DNA damage checkpoint signaling"/>
    <property type="evidence" value="ECO:0007669"/>
    <property type="project" value="TreeGrafter"/>
</dbReference>
<evidence type="ECO:0000313" key="8">
    <source>
        <dbReference type="EMBL" id="CAG8744913.1"/>
    </source>
</evidence>
<dbReference type="GO" id="GO:0005634">
    <property type="term" value="C:nucleus"/>
    <property type="evidence" value="ECO:0007669"/>
    <property type="project" value="UniProtKB-SubCell"/>
</dbReference>
<evidence type="ECO:0000256" key="6">
    <source>
        <dbReference type="ARBA" id="ARBA00023242"/>
    </source>
</evidence>
<keyword evidence="7" id="KW-0131">Cell cycle</keyword>
<evidence type="ECO:0000256" key="2">
    <source>
        <dbReference type="ARBA" id="ARBA00006168"/>
    </source>
</evidence>
<evidence type="ECO:0000256" key="3">
    <source>
        <dbReference type="ARBA" id="ARBA00022741"/>
    </source>
</evidence>
<comment type="caution">
    <text evidence="8">The sequence shown here is derived from an EMBL/GenBank/DDBJ whole genome shotgun (WGS) entry which is preliminary data.</text>
</comment>
<dbReference type="GO" id="GO:0033314">
    <property type="term" value="P:mitotic DNA replication checkpoint signaling"/>
    <property type="evidence" value="ECO:0007669"/>
    <property type="project" value="TreeGrafter"/>
</dbReference>
<evidence type="ECO:0000256" key="4">
    <source>
        <dbReference type="ARBA" id="ARBA00022763"/>
    </source>
</evidence>
<dbReference type="AlphaFoldDB" id="A0A9N9IQW0"/>
<evidence type="ECO:0000256" key="1">
    <source>
        <dbReference type="ARBA" id="ARBA00004123"/>
    </source>
</evidence>
<comment type="subcellular location">
    <subcellularLocation>
        <location evidence="1">Nucleus</location>
    </subcellularLocation>
</comment>
<evidence type="ECO:0000313" key="9">
    <source>
        <dbReference type="Proteomes" id="UP000789508"/>
    </source>
</evidence>
<dbReference type="OrthoDB" id="10265971at2759"/>
<dbReference type="InterPro" id="IPR004582">
    <property type="entry name" value="Checkpoint_prot_Rad17_Rad24"/>
</dbReference>
<dbReference type="SUPFAM" id="SSF52540">
    <property type="entry name" value="P-loop containing nucleoside triphosphate hydrolases"/>
    <property type="match status" value="1"/>
</dbReference>
<keyword evidence="5" id="KW-0067">ATP-binding</keyword>
<name>A0A9N9IQW0_9GLOM</name>